<proteinExistence type="predicted"/>
<name>A0A174PCT5_BACT4</name>
<dbReference type="Proteomes" id="UP000095576">
    <property type="component" value="Unassembled WGS sequence"/>
</dbReference>
<dbReference type="RefSeq" id="WP_055300052.1">
    <property type="nucleotide sequence ID" value="NZ_CZAP01000008.1"/>
</dbReference>
<dbReference type="EMBL" id="CZAP01000008">
    <property type="protein sequence ID" value="CUP58812.1"/>
    <property type="molecule type" value="Genomic_DNA"/>
</dbReference>
<organism evidence="1 2">
    <name type="scientific">Bacteroides thetaiotaomicron</name>
    <dbReference type="NCBI Taxonomy" id="818"/>
    <lineage>
        <taxon>Bacteria</taxon>
        <taxon>Pseudomonadati</taxon>
        <taxon>Bacteroidota</taxon>
        <taxon>Bacteroidia</taxon>
        <taxon>Bacteroidales</taxon>
        <taxon>Bacteroidaceae</taxon>
        <taxon>Bacteroides</taxon>
    </lineage>
</organism>
<evidence type="ECO:0000313" key="1">
    <source>
        <dbReference type="EMBL" id="CUP58812.1"/>
    </source>
</evidence>
<dbReference type="AlphaFoldDB" id="A0A174PCT5"/>
<protein>
    <submittedName>
        <fullName evidence="1">Uncharacterized protein</fullName>
    </submittedName>
</protein>
<sequence length="104" mass="12090">MNINFLGPVFPTDCFTQMAFVEILNIILTSDNIVDVNRMLIGRNVNPAFGSLSGHFRWSYANDHFTLWQRMEYNSPICFGQCIFSIHFGMLASRDRKRDNMTFN</sequence>
<evidence type="ECO:0000313" key="2">
    <source>
        <dbReference type="Proteomes" id="UP000095576"/>
    </source>
</evidence>
<accession>A0A174PCT5</accession>
<gene>
    <name evidence="1" type="ORF">ERS852511_02585</name>
</gene>
<reference evidence="1 2" key="1">
    <citation type="submission" date="2015-09" db="EMBL/GenBank/DDBJ databases">
        <authorList>
            <consortium name="Pathogen Informatics"/>
        </authorList>
    </citation>
    <scope>NUCLEOTIDE SEQUENCE [LARGE SCALE GENOMIC DNA]</scope>
    <source>
        <strain evidence="1 2">2789STDY5834899</strain>
    </source>
</reference>